<dbReference type="EMBL" id="SGXE01000002">
    <property type="protein sequence ID" value="RZS93560.1"/>
    <property type="molecule type" value="Genomic_DNA"/>
</dbReference>
<proteinExistence type="predicted"/>
<protein>
    <submittedName>
        <fullName evidence="3">Uncharacterized protein</fullName>
    </submittedName>
</protein>
<dbReference type="RefSeq" id="WP_130286686.1">
    <property type="nucleotide sequence ID" value="NZ_SGXE01000002.1"/>
</dbReference>
<feature type="signal peptide" evidence="2">
    <location>
        <begin position="1"/>
        <end position="18"/>
    </location>
</feature>
<accession>A0A4Q7P2F1</accession>
<reference evidence="3 4" key="1">
    <citation type="submission" date="2019-02" db="EMBL/GenBank/DDBJ databases">
        <title>Genomic Encyclopedia of Type Strains, Phase IV (KMG-IV): sequencing the most valuable type-strain genomes for metagenomic binning, comparative biology and taxonomic classification.</title>
        <authorList>
            <person name="Goeker M."/>
        </authorList>
    </citation>
    <scope>NUCLEOTIDE SEQUENCE [LARGE SCALE GENOMIC DNA]</scope>
    <source>
        <strain evidence="3 4">DSM 17196</strain>
    </source>
</reference>
<feature type="region of interest" description="Disordered" evidence="1">
    <location>
        <begin position="115"/>
        <end position="155"/>
    </location>
</feature>
<organism evidence="3 4">
    <name type="scientific">Aquimarina brevivitae</name>
    <dbReference type="NCBI Taxonomy" id="323412"/>
    <lineage>
        <taxon>Bacteria</taxon>
        <taxon>Pseudomonadati</taxon>
        <taxon>Bacteroidota</taxon>
        <taxon>Flavobacteriia</taxon>
        <taxon>Flavobacteriales</taxon>
        <taxon>Flavobacteriaceae</taxon>
        <taxon>Aquimarina</taxon>
    </lineage>
</organism>
<dbReference type="OrthoDB" id="5966402at2"/>
<evidence type="ECO:0000313" key="3">
    <source>
        <dbReference type="EMBL" id="RZS93560.1"/>
    </source>
</evidence>
<keyword evidence="2" id="KW-0732">Signal</keyword>
<feature type="chain" id="PRO_5020400434" evidence="2">
    <location>
        <begin position="19"/>
        <end position="155"/>
    </location>
</feature>
<evidence type="ECO:0000313" key="4">
    <source>
        <dbReference type="Proteomes" id="UP000292262"/>
    </source>
</evidence>
<dbReference type="AlphaFoldDB" id="A0A4Q7P2F1"/>
<dbReference type="Proteomes" id="UP000292262">
    <property type="component" value="Unassembled WGS sequence"/>
</dbReference>
<keyword evidence="4" id="KW-1185">Reference proteome</keyword>
<sequence length="155" mass="16919">MKNITFILLLLSVFSLSAQLTFNTGSSQLDADLNAINTHASTDFQSFKGDLAVSYDISENKIHVMRASLGMAAGEIYFALEISRIARTPIDTVITLYKNHKSKGWGYIAKQAGIKPGSPEFHQLKNNASTKKKRGNNNSKGNAKSKAKKKGKGKN</sequence>
<evidence type="ECO:0000256" key="2">
    <source>
        <dbReference type="SAM" id="SignalP"/>
    </source>
</evidence>
<gene>
    <name evidence="3" type="ORF">EV197_2140</name>
</gene>
<feature type="compositionally biased region" description="Basic residues" evidence="1">
    <location>
        <begin position="143"/>
        <end position="155"/>
    </location>
</feature>
<comment type="caution">
    <text evidence="3">The sequence shown here is derived from an EMBL/GenBank/DDBJ whole genome shotgun (WGS) entry which is preliminary data.</text>
</comment>
<name>A0A4Q7P2F1_9FLAO</name>
<evidence type="ECO:0000256" key="1">
    <source>
        <dbReference type="SAM" id="MobiDB-lite"/>
    </source>
</evidence>